<evidence type="ECO:0000256" key="1">
    <source>
        <dbReference type="SAM" id="Phobius"/>
    </source>
</evidence>
<evidence type="ECO:0000313" key="2">
    <source>
        <dbReference type="EMBL" id="OZU89980.1"/>
    </source>
</evidence>
<keyword evidence="1" id="KW-0472">Membrane</keyword>
<name>A0A265ND50_9BACI</name>
<protein>
    <recommendedName>
        <fullName evidence="4">Competence protein ComG</fullName>
    </recommendedName>
</protein>
<feature type="transmembrane region" description="Helical" evidence="1">
    <location>
        <begin position="15"/>
        <end position="34"/>
    </location>
</feature>
<dbReference type="RefSeq" id="WP_094883579.1">
    <property type="nucleotide sequence ID" value="NZ_NPMS01000001.1"/>
</dbReference>
<dbReference type="Proteomes" id="UP000216498">
    <property type="component" value="Unassembled WGS sequence"/>
</dbReference>
<keyword evidence="1" id="KW-1133">Transmembrane helix</keyword>
<gene>
    <name evidence="2" type="ORF">CIL03_02265</name>
</gene>
<accession>A0A265ND50</accession>
<dbReference type="AlphaFoldDB" id="A0A265ND50"/>
<evidence type="ECO:0000313" key="3">
    <source>
        <dbReference type="Proteomes" id="UP000216498"/>
    </source>
</evidence>
<dbReference type="OrthoDB" id="2973795at2"/>
<sequence>MRKQLFFINNEKGFFLPYVLFIISIIFIVITANITNYKNEIYITDAYLEQLKIETLFQMGHAELKEDVKNSEDMIDKKSYIFPDGNVEISLISFTEEIFHFDFNISTRKHPQYSIIHYMSIPDVQPEE</sequence>
<proteinExistence type="predicted"/>
<comment type="caution">
    <text evidence="2">The sequence shown here is derived from an EMBL/GenBank/DDBJ whole genome shotgun (WGS) entry which is preliminary data.</text>
</comment>
<reference evidence="2 3" key="1">
    <citation type="submission" date="2017-08" db="EMBL/GenBank/DDBJ databases">
        <title>Virgibacillus indicus sp. nov. and Virgibacillus profoundi sp. nov, two moderately halophilic bacteria isolated from marine sediment by using the Microfluidic Streak Plate.</title>
        <authorList>
            <person name="Xu B."/>
            <person name="Hu B."/>
            <person name="Wang J."/>
            <person name="Zhu Y."/>
            <person name="Huang L."/>
            <person name="Du W."/>
            <person name="Huang Y."/>
        </authorList>
    </citation>
    <scope>NUCLEOTIDE SEQUENCE [LARGE SCALE GENOMIC DNA]</scope>
    <source>
        <strain evidence="2 3">IO3-P2-C2</strain>
    </source>
</reference>
<keyword evidence="1" id="KW-0812">Transmembrane</keyword>
<dbReference type="EMBL" id="NPMS01000001">
    <property type="protein sequence ID" value="OZU89980.1"/>
    <property type="molecule type" value="Genomic_DNA"/>
</dbReference>
<organism evidence="2 3">
    <name type="scientific">Virgibacillus indicus</name>
    <dbReference type="NCBI Taxonomy" id="2024554"/>
    <lineage>
        <taxon>Bacteria</taxon>
        <taxon>Bacillati</taxon>
        <taxon>Bacillota</taxon>
        <taxon>Bacilli</taxon>
        <taxon>Bacillales</taxon>
        <taxon>Bacillaceae</taxon>
        <taxon>Virgibacillus</taxon>
    </lineage>
</organism>
<evidence type="ECO:0008006" key="4">
    <source>
        <dbReference type="Google" id="ProtNLM"/>
    </source>
</evidence>
<keyword evidence="3" id="KW-1185">Reference proteome</keyword>